<evidence type="ECO:0000313" key="9">
    <source>
        <dbReference type="EMBL" id="PIA12721.1"/>
    </source>
</evidence>
<feature type="non-terminal residue" evidence="9">
    <location>
        <position position="1"/>
    </location>
</feature>
<protein>
    <recommendedName>
        <fullName evidence="6">Deoxyuridine 5'-triphosphate nucleotidohydrolase</fullName>
        <shortName evidence="6">dUTPase</shortName>
        <ecNumber evidence="6">3.6.1.23</ecNumber>
    </recommendedName>
    <alternativeName>
        <fullName evidence="6">dUTP pyrophosphatase</fullName>
    </alternativeName>
</protein>
<comment type="pathway">
    <text evidence="1 6">Pyrimidine metabolism; dUMP biosynthesis; dUMP from dCTP (dUTP route): step 2/2.</text>
</comment>
<comment type="subunit">
    <text evidence="3 6">Homotrimer.</text>
</comment>
<dbReference type="InterPro" id="IPR029054">
    <property type="entry name" value="dUTPase-like"/>
</dbReference>
<feature type="domain" description="dUTPase-like" evidence="8">
    <location>
        <begin position="66"/>
        <end position="193"/>
    </location>
</feature>
<keyword evidence="5 6" id="KW-0546">Nucleotide metabolism</keyword>
<dbReference type="GO" id="GO:0000287">
    <property type="term" value="F:magnesium ion binding"/>
    <property type="evidence" value="ECO:0007669"/>
    <property type="project" value="UniProtKB-UniRule"/>
</dbReference>
<feature type="non-terminal residue" evidence="9">
    <location>
        <position position="193"/>
    </location>
</feature>
<feature type="compositionally biased region" description="Low complexity" evidence="7">
    <location>
        <begin position="9"/>
        <end position="23"/>
    </location>
</feature>
<dbReference type="NCBIfam" id="NF001862">
    <property type="entry name" value="PRK00601.1"/>
    <property type="match status" value="1"/>
</dbReference>
<dbReference type="InterPro" id="IPR036157">
    <property type="entry name" value="dUTPase-like_sf"/>
</dbReference>
<dbReference type="InterPro" id="IPR008181">
    <property type="entry name" value="dUTPase"/>
</dbReference>
<dbReference type="CDD" id="cd07557">
    <property type="entry name" value="trimeric_dUTPase"/>
    <property type="match status" value="1"/>
</dbReference>
<feature type="compositionally biased region" description="Polar residues" evidence="7">
    <location>
        <begin position="43"/>
        <end position="53"/>
    </location>
</feature>
<organism evidence="9 10">
    <name type="scientific">Coemansia reversa (strain ATCC 12441 / NRRL 1564)</name>
    <dbReference type="NCBI Taxonomy" id="763665"/>
    <lineage>
        <taxon>Eukaryota</taxon>
        <taxon>Fungi</taxon>
        <taxon>Fungi incertae sedis</taxon>
        <taxon>Zoopagomycota</taxon>
        <taxon>Kickxellomycotina</taxon>
        <taxon>Kickxellomycetes</taxon>
        <taxon>Kickxellales</taxon>
        <taxon>Kickxellaceae</taxon>
        <taxon>Coemansia</taxon>
    </lineage>
</organism>
<keyword evidence="6" id="KW-0460">Magnesium</keyword>
<keyword evidence="4 6" id="KW-0378">Hydrolase</keyword>
<dbReference type="UniPathway" id="UPA00610">
    <property type="reaction ID" value="UER00666"/>
</dbReference>
<reference evidence="9 10" key="1">
    <citation type="journal article" date="2015" name="Genome Biol. Evol.">
        <title>Phylogenomic analyses indicate that early fungi evolved digesting cell walls of algal ancestors of land plants.</title>
        <authorList>
            <person name="Chang Y."/>
            <person name="Wang S."/>
            <person name="Sekimoto S."/>
            <person name="Aerts A.L."/>
            <person name="Choi C."/>
            <person name="Clum A."/>
            <person name="LaButti K.M."/>
            <person name="Lindquist E.A."/>
            <person name="Yee Ngan C."/>
            <person name="Ohm R.A."/>
            <person name="Salamov A.A."/>
            <person name="Grigoriev I.V."/>
            <person name="Spatafora J.W."/>
            <person name="Berbee M.L."/>
        </authorList>
    </citation>
    <scope>NUCLEOTIDE SEQUENCE [LARGE SCALE GENOMIC DNA]</scope>
    <source>
        <strain evidence="9 10">NRRL 1564</strain>
    </source>
</reference>
<gene>
    <name evidence="9" type="ORF">COEREDRAFT_34945</name>
</gene>
<dbReference type="STRING" id="763665.A0A2G5B135"/>
<evidence type="ECO:0000256" key="2">
    <source>
        <dbReference type="ARBA" id="ARBA00006581"/>
    </source>
</evidence>
<dbReference type="AlphaFoldDB" id="A0A2G5B135"/>
<dbReference type="Pfam" id="PF00692">
    <property type="entry name" value="dUTPase"/>
    <property type="match status" value="1"/>
</dbReference>
<dbReference type="GO" id="GO:0004170">
    <property type="term" value="F:dUTP diphosphatase activity"/>
    <property type="evidence" value="ECO:0007669"/>
    <property type="project" value="UniProtKB-UniRule"/>
</dbReference>
<keyword evidence="10" id="KW-1185">Reference proteome</keyword>
<evidence type="ECO:0000256" key="6">
    <source>
        <dbReference type="RuleBase" id="RU367024"/>
    </source>
</evidence>
<dbReference type="EMBL" id="KZ303582">
    <property type="protein sequence ID" value="PIA12721.1"/>
    <property type="molecule type" value="Genomic_DNA"/>
</dbReference>
<evidence type="ECO:0000256" key="7">
    <source>
        <dbReference type="SAM" id="MobiDB-lite"/>
    </source>
</evidence>
<name>A0A2G5B135_COERN</name>
<comment type="similarity">
    <text evidence="2 6">Belongs to the dUTPase family.</text>
</comment>
<dbReference type="SUPFAM" id="SSF51283">
    <property type="entry name" value="dUTPase-like"/>
    <property type="match status" value="1"/>
</dbReference>
<evidence type="ECO:0000256" key="1">
    <source>
        <dbReference type="ARBA" id="ARBA00005142"/>
    </source>
</evidence>
<dbReference type="PANTHER" id="PTHR11241">
    <property type="entry name" value="DEOXYURIDINE 5'-TRIPHOSPHATE NUCLEOTIDOHYDROLASE"/>
    <property type="match status" value="1"/>
</dbReference>
<proteinExistence type="inferred from homology"/>
<feature type="region of interest" description="Disordered" evidence="7">
    <location>
        <begin position="1"/>
        <end position="53"/>
    </location>
</feature>
<evidence type="ECO:0000256" key="5">
    <source>
        <dbReference type="ARBA" id="ARBA00023080"/>
    </source>
</evidence>
<comment type="cofactor">
    <cofactor evidence="6">
        <name>Mg(2+)</name>
        <dbReference type="ChEBI" id="CHEBI:18420"/>
    </cofactor>
</comment>
<evidence type="ECO:0000259" key="8">
    <source>
        <dbReference type="Pfam" id="PF00692"/>
    </source>
</evidence>
<dbReference type="GO" id="GO:0006226">
    <property type="term" value="P:dUMP biosynthetic process"/>
    <property type="evidence" value="ECO:0007669"/>
    <property type="project" value="UniProtKB-UniRule"/>
</dbReference>
<accession>A0A2G5B135</accession>
<dbReference type="GO" id="GO:0046081">
    <property type="term" value="P:dUTP catabolic process"/>
    <property type="evidence" value="ECO:0007669"/>
    <property type="project" value="UniProtKB-UniRule"/>
</dbReference>
<dbReference type="EC" id="3.6.1.23" evidence="6"/>
<dbReference type="NCBIfam" id="TIGR00576">
    <property type="entry name" value="dut"/>
    <property type="match status" value="1"/>
</dbReference>
<keyword evidence="6" id="KW-0479">Metal-binding</keyword>
<dbReference type="OrthoDB" id="10261072at2759"/>
<comment type="function">
    <text evidence="6">Involved in nucleotide metabolism via production of dUMP, the immediate precursor of thymidine nucleotides, and decreases the intracellular concentration of dUTP so that uracil cannot be incorporated into DNA.</text>
</comment>
<dbReference type="PANTHER" id="PTHR11241:SF0">
    <property type="entry name" value="DEOXYURIDINE 5'-TRIPHOSPHATE NUCLEOTIDOHYDROLASE"/>
    <property type="match status" value="1"/>
</dbReference>
<evidence type="ECO:0000313" key="10">
    <source>
        <dbReference type="Proteomes" id="UP000242474"/>
    </source>
</evidence>
<comment type="catalytic activity">
    <reaction evidence="6">
        <text>dUTP + H2O = dUMP + diphosphate + H(+)</text>
        <dbReference type="Rhea" id="RHEA:10248"/>
        <dbReference type="ChEBI" id="CHEBI:15377"/>
        <dbReference type="ChEBI" id="CHEBI:15378"/>
        <dbReference type="ChEBI" id="CHEBI:33019"/>
        <dbReference type="ChEBI" id="CHEBI:61555"/>
        <dbReference type="ChEBI" id="CHEBI:246422"/>
        <dbReference type="EC" id="3.6.1.23"/>
    </reaction>
</comment>
<sequence>PRTMAKPETLTSTPPHTDDPTTPELKVAEPSTEPARQHKSPITPASTLTVPQSESNSLKVQLLHDKAVLPVKAHDDDAGFDVSCVEPIDIAPKMQVTVPLGIATKALKDTFLQLAPRSGLAKKGVALLGGIVDGGYRGEIKVMLLNTGSAMVSLACGDRVAQLIPVKIELPSATQVDQLNETERGSAGFGSSG</sequence>
<evidence type="ECO:0000256" key="3">
    <source>
        <dbReference type="ARBA" id="ARBA00011233"/>
    </source>
</evidence>
<evidence type="ECO:0000256" key="4">
    <source>
        <dbReference type="ARBA" id="ARBA00022801"/>
    </source>
</evidence>
<dbReference type="Proteomes" id="UP000242474">
    <property type="component" value="Unassembled WGS sequence"/>
</dbReference>
<dbReference type="InterPro" id="IPR033704">
    <property type="entry name" value="dUTPase_trimeric"/>
</dbReference>
<dbReference type="Gene3D" id="2.70.40.10">
    <property type="match status" value="1"/>
</dbReference>